<feature type="compositionally biased region" description="Low complexity" evidence="1">
    <location>
        <begin position="89"/>
        <end position="98"/>
    </location>
</feature>
<dbReference type="Pfam" id="PF11208">
    <property type="entry name" value="DUF2992"/>
    <property type="match status" value="1"/>
</dbReference>
<reference evidence="2 3" key="1">
    <citation type="journal article" date="2021" name="Sci. Rep.">
        <title>The distribution of antibiotic resistance genes in chicken gut microbiota commensals.</title>
        <authorList>
            <person name="Juricova H."/>
            <person name="Matiasovicova J."/>
            <person name="Kubasova T."/>
            <person name="Cejkova D."/>
            <person name="Rychlik I."/>
        </authorList>
    </citation>
    <scope>NUCLEOTIDE SEQUENCE [LARGE SCALE GENOMIC DNA]</scope>
    <source>
        <strain evidence="2 3">An564</strain>
    </source>
</reference>
<accession>A0ABS2GN03</accession>
<sequence length="136" mass="16192">MLCSRLTVEFSPPWWVGTLERWEDDRYEVGRVVFGAEPTEPEVLLWVLHRLTRLRTTPALEAPARRPEAQNPKRRQRQIAREQQRPAGKRAWAAAAAGREAEKQTRRQQTAEERREAAREQYRLHRQKRQQKHRGH</sequence>
<keyword evidence="3" id="KW-1185">Reference proteome</keyword>
<feature type="region of interest" description="Disordered" evidence="1">
    <location>
        <begin position="57"/>
        <end position="136"/>
    </location>
</feature>
<dbReference type="EMBL" id="JACSNR010000009">
    <property type="protein sequence ID" value="MBM6923872.1"/>
    <property type="molecule type" value="Genomic_DNA"/>
</dbReference>
<protein>
    <submittedName>
        <fullName evidence="2">YjdF family protein</fullName>
    </submittedName>
</protein>
<name>A0ABS2GN03_9FIRM</name>
<evidence type="ECO:0000256" key="1">
    <source>
        <dbReference type="SAM" id="MobiDB-lite"/>
    </source>
</evidence>
<proteinExistence type="predicted"/>
<organism evidence="2 3">
    <name type="scientific">Hydrogenoanaerobacterium saccharovorans</name>
    <dbReference type="NCBI Taxonomy" id="474960"/>
    <lineage>
        <taxon>Bacteria</taxon>
        <taxon>Bacillati</taxon>
        <taxon>Bacillota</taxon>
        <taxon>Clostridia</taxon>
        <taxon>Eubacteriales</taxon>
        <taxon>Oscillospiraceae</taxon>
        <taxon>Hydrogenoanaerobacterium</taxon>
    </lineage>
</organism>
<feature type="compositionally biased region" description="Basic residues" evidence="1">
    <location>
        <begin position="124"/>
        <end position="136"/>
    </location>
</feature>
<evidence type="ECO:0000313" key="2">
    <source>
        <dbReference type="EMBL" id="MBM6923872.1"/>
    </source>
</evidence>
<dbReference type="RefSeq" id="WP_204721482.1">
    <property type="nucleotide sequence ID" value="NZ_JACSNR010000009.1"/>
</dbReference>
<dbReference type="InterPro" id="IPR016787">
    <property type="entry name" value="UCP021328"/>
</dbReference>
<evidence type="ECO:0000313" key="3">
    <source>
        <dbReference type="Proteomes" id="UP000724149"/>
    </source>
</evidence>
<gene>
    <name evidence="2" type="ORF">H9X81_09265</name>
</gene>
<dbReference type="Proteomes" id="UP000724149">
    <property type="component" value="Unassembled WGS sequence"/>
</dbReference>
<comment type="caution">
    <text evidence="2">The sequence shown here is derived from an EMBL/GenBank/DDBJ whole genome shotgun (WGS) entry which is preliminary data.</text>
</comment>
<feature type="compositionally biased region" description="Basic and acidic residues" evidence="1">
    <location>
        <begin position="99"/>
        <end position="123"/>
    </location>
</feature>
<dbReference type="PIRSF" id="PIRSF021328">
    <property type="entry name" value="UCP021328"/>
    <property type="match status" value="1"/>
</dbReference>